<dbReference type="InterPro" id="IPR011050">
    <property type="entry name" value="Pectin_lyase_fold/virulence"/>
</dbReference>
<evidence type="ECO:0000313" key="2">
    <source>
        <dbReference type="Proteomes" id="UP000812287"/>
    </source>
</evidence>
<reference evidence="1" key="1">
    <citation type="submission" date="2020-11" db="EMBL/GenBank/DDBJ databases">
        <title>Adaptations for nitrogen fixation in a non-lichenized fungal sporocarp promotes dispersal by wood-feeding termites.</title>
        <authorList>
            <consortium name="DOE Joint Genome Institute"/>
            <person name="Koch R.A."/>
            <person name="Yoon G."/>
            <person name="Arayal U."/>
            <person name="Lail K."/>
            <person name="Amirebrahimi M."/>
            <person name="Labutti K."/>
            <person name="Lipzen A."/>
            <person name="Riley R."/>
            <person name="Barry K."/>
            <person name="Henrissat B."/>
            <person name="Grigoriev I.V."/>
            <person name="Herr J.R."/>
            <person name="Aime M.C."/>
        </authorList>
    </citation>
    <scope>NUCLEOTIDE SEQUENCE</scope>
    <source>
        <strain evidence="1">MCA 3950</strain>
    </source>
</reference>
<dbReference type="InterPro" id="IPR012334">
    <property type="entry name" value="Pectin_lyas_fold"/>
</dbReference>
<protein>
    <submittedName>
        <fullName evidence="1">Uncharacterized protein</fullName>
    </submittedName>
</protein>
<dbReference type="AlphaFoldDB" id="A0A9P8ANA3"/>
<name>A0A9P8ANA3_9AGAR</name>
<gene>
    <name evidence="1" type="ORF">BT62DRAFT_907725</name>
</gene>
<organism evidence="1 2">
    <name type="scientific">Guyanagaster necrorhizus</name>
    <dbReference type="NCBI Taxonomy" id="856835"/>
    <lineage>
        <taxon>Eukaryota</taxon>
        <taxon>Fungi</taxon>
        <taxon>Dikarya</taxon>
        <taxon>Basidiomycota</taxon>
        <taxon>Agaricomycotina</taxon>
        <taxon>Agaricomycetes</taxon>
        <taxon>Agaricomycetidae</taxon>
        <taxon>Agaricales</taxon>
        <taxon>Marasmiineae</taxon>
        <taxon>Physalacriaceae</taxon>
        <taxon>Guyanagaster</taxon>
    </lineage>
</organism>
<evidence type="ECO:0000313" key="1">
    <source>
        <dbReference type="EMBL" id="KAG7441604.1"/>
    </source>
</evidence>
<dbReference type="SUPFAM" id="SSF51126">
    <property type="entry name" value="Pectin lyase-like"/>
    <property type="match status" value="1"/>
</dbReference>
<dbReference type="Gene3D" id="2.160.20.10">
    <property type="entry name" value="Single-stranded right-handed beta-helix, Pectin lyase-like"/>
    <property type="match status" value="1"/>
</dbReference>
<accession>A0A9P8ANA3</accession>
<dbReference type="GeneID" id="66105970"/>
<sequence length="119" mass="12675">WQNLNSRDPSFSFGTSEGHIFNNLHYVDLNDGINARDEAQLLIENNVFTGTITDALYSTNGGYALISGNGVLIFPFPTAVVYRADSGDDGENTTPTGTISASDLGFSYTLLATSSKVAS</sequence>
<dbReference type="EMBL" id="MU250558">
    <property type="protein sequence ID" value="KAG7441604.1"/>
    <property type="molecule type" value="Genomic_DNA"/>
</dbReference>
<keyword evidence="2" id="KW-1185">Reference proteome</keyword>
<dbReference type="Proteomes" id="UP000812287">
    <property type="component" value="Unassembled WGS sequence"/>
</dbReference>
<feature type="non-terminal residue" evidence="1">
    <location>
        <position position="1"/>
    </location>
</feature>
<dbReference type="OrthoDB" id="1637350at2759"/>
<dbReference type="RefSeq" id="XP_043035104.1">
    <property type="nucleotide sequence ID" value="XM_043183673.1"/>
</dbReference>
<proteinExistence type="predicted"/>
<comment type="caution">
    <text evidence="1">The sequence shown here is derived from an EMBL/GenBank/DDBJ whole genome shotgun (WGS) entry which is preliminary data.</text>
</comment>